<comment type="similarity">
    <text evidence="1">Belongs to the carbohydrate kinase PfkB family.</text>
</comment>
<dbReference type="InterPro" id="IPR050306">
    <property type="entry name" value="PfkB_Carbo_kinase"/>
</dbReference>
<dbReference type="PRINTS" id="PR00990">
    <property type="entry name" value="RIBOKINASE"/>
</dbReference>
<dbReference type="CDD" id="cd01166">
    <property type="entry name" value="KdgK"/>
    <property type="match status" value="1"/>
</dbReference>
<dbReference type="AlphaFoldDB" id="A0A378TID1"/>
<dbReference type="Proteomes" id="UP000254978">
    <property type="component" value="Unassembled WGS sequence"/>
</dbReference>
<keyword evidence="3" id="KW-0547">Nucleotide-binding</keyword>
<dbReference type="EMBL" id="UGQT01000001">
    <property type="protein sequence ID" value="STZ60568.1"/>
    <property type="molecule type" value="Genomic_DNA"/>
</dbReference>
<dbReference type="SUPFAM" id="SSF53613">
    <property type="entry name" value="Ribokinase-like"/>
    <property type="match status" value="1"/>
</dbReference>
<evidence type="ECO:0000256" key="2">
    <source>
        <dbReference type="ARBA" id="ARBA00022679"/>
    </source>
</evidence>
<name>A0A378TID1_9MYCO</name>
<reference evidence="7 8" key="1">
    <citation type="submission" date="2018-06" db="EMBL/GenBank/DDBJ databases">
        <authorList>
            <consortium name="Pathogen Informatics"/>
            <person name="Doyle S."/>
        </authorList>
    </citation>
    <scope>NUCLEOTIDE SEQUENCE [LARGE SCALE GENOMIC DNA]</scope>
    <source>
        <strain evidence="7 8">NCTC10821</strain>
    </source>
</reference>
<dbReference type="EC" id="2.7.1.92" evidence="7"/>
<gene>
    <name evidence="7" type="primary">iolC_3</name>
    <name evidence="7" type="ORF">NCTC10821_04108</name>
</gene>
<keyword evidence="8" id="KW-1185">Reference proteome</keyword>
<dbReference type="GO" id="GO:0047590">
    <property type="term" value="F:5-dehydro-2-deoxygluconokinase activity"/>
    <property type="evidence" value="ECO:0007669"/>
    <property type="project" value="UniProtKB-EC"/>
</dbReference>
<dbReference type="InterPro" id="IPR002139">
    <property type="entry name" value="Ribo/fructo_kinase"/>
</dbReference>
<evidence type="ECO:0000256" key="4">
    <source>
        <dbReference type="ARBA" id="ARBA00022777"/>
    </source>
</evidence>
<organism evidence="7 8">
    <name type="scientific">Mycolicibacterium tokaiense</name>
    <dbReference type="NCBI Taxonomy" id="39695"/>
    <lineage>
        <taxon>Bacteria</taxon>
        <taxon>Bacillati</taxon>
        <taxon>Actinomycetota</taxon>
        <taxon>Actinomycetes</taxon>
        <taxon>Mycobacteriales</taxon>
        <taxon>Mycobacteriaceae</taxon>
        <taxon>Mycolicibacterium</taxon>
    </lineage>
</organism>
<dbReference type="PANTHER" id="PTHR43085">
    <property type="entry name" value="HEXOKINASE FAMILY MEMBER"/>
    <property type="match status" value="1"/>
</dbReference>
<dbReference type="PANTHER" id="PTHR43085:SF1">
    <property type="entry name" value="PSEUDOURIDINE KINASE-RELATED"/>
    <property type="match status" value="1"/>
</dbReference>
<evidence type="ECO:0000313" key="7">
    <source>
        <dbReference type="EMBL" id="STZ60568.1"/>
    </source>
</evidence>
<keyword evidence="4 7" id="KW-0418">Kinase</keyword>
<dbReference type="Pfam" id="PF00294">
    <property type="entry name" value="PfkB"/>
    <property type="match status" value="1"/>
</dbReference>
<proteinExistence type="inferred from homology"/>
<protein>
    <submittedName>
        <fullName evidence="7">Carbohydrate kinase, PfkB family protein</fullName>
        <ecNumber evidence="7">2.7.1.45</ecNumber>
        <ecNumber evidence="7">2.7.1.92</ecNumber>
    </submittedName>
</protein>
<dbReference type="InterPro" id="IPR011611">
    <property type="entry name" value="PfkB_dom"/>
</dbReference>
<dbReference type="InterPro" id="IPR029056">
    <property type="entry name" value="Ribokinase-like"/>
</dbReference>
<evidence type="ECO:0000259" key="6">
    <source>
        <dbReference type="Pfam" id="PF00294"/>
    </source>
</evidence>
<dbReference type="GO" id="GO:0008673">
    <property type="term" value="F:2-dehydro-3-deoxygluconokinase activity"/>
    <property type="evidence" value="ECO:0007669"/>
    <property type="project" value="UniProtKB-EC"/>
</dbReference>
<evidence type="ECO:0000256" key="5">
    <source>
        <dbReference type="ARBA" id="ARBA00022840"/>
    </source>
</evidence>
<keyword evidence="2 7" id="KW-0808">Transferase</keyword>
<sequence length="313" mass="32776">MVTVGESMGLITAERVGSLSHVREMQLGFGGAESNVAIGVARLGGSAAWIGRVGADSLGHLIMRELRAESVETVAIVDPEAATAVMLKERPSPGSSRLTYYRRFQAGSRLRPSDIPRHVIERGRILHVTGITAALGERPRLALHAAIDHAKAANRVVSFDVNHRASLWTDRESAVSAYRALARRADIVFAGEDEAELVTGASDVRGQVDGLLALGVGQVVIKRGARGAVAARGSTVHTRDAHRITVADTVGAGDAFVAGWLAETARGAPPQACLEVASACGALACTSLGDWEAAPTREDVARLSDTGADPVSR</sequence>
<keyword evidence="5" id="KW-0067">ATP-binding</keyword>
<feature type="domain" description="Carbohydrate kinase PfkB" evidence="6">
    <location>
        <begin position="3"/>
        <end position="296"/>
    </location>
</feature>
<accession>A0A378TID1</accession>
<dbReference type="EC" id="2.7.1.45" evidence="7"/>
<dbReference type="Gene3D" id="3.40.1190.20">
    <property type="match status" value="1"/>
</dbReference>
<dbReference type="GO" id="GO:0005524">
    <property type="term" value="F:ATP binding"/>
    <property type="evidence" value="ECO:0007669"/>
    <property type="project" value="UniProtKB-KW"/>
</dbReference>
<evidence type="ECO:0000256" key="1">
    <source>
        <dbReference type="ARBA" id="ARBA00010688"/>
    </source>
</evidence>
<evidence type="ECO:0000256" key="3">
    <source>
        <dbReference type="ARBA" id="ARBA00022741"/>
    </source>
</evidence>
<evidence type="ECO:0000313" key="8">
    <source>
        <dbReference type="Proteomes" id="UP000254978"/>
    </source>
</evidence>